<evidence type="ECO:0000256" key="5">
    <source>
        <dbReference type="ARBA" id="ARBA00022824"/>
    </source>
</evidence>
<evidence type="ECO:0000256" key="1">
    <source>
        <dbReference type="ARBA" id="ARBA00004477"/>
    </source>
</evidence>
<evidence type="ECO:0000256" key="7">
    <source>
        <dbReference type="ARBA" id="ARBA00023136"/>
    </source>
</evidence>
<dbReference type="AlphaFoldDB" id="A0A9P6H3B1"/>
<dbReference type="PANTHER" id="PTHR13085">
    <property type="entry name" value="MICROSOMAL SIGNAL PEPTIDASE 25 KDA SUBUNIT"/>
    <property type="match status" value="1"/>
</dbReference>
<keyword evidence="7 9" id="KW-0472">Membrane</keyword>
<evidence type="ECO:0000256" key="3">
    <source>
        <dbReference type="ARBA" id="ARBA00017057"/>
    </source>
</evidence>
<gene>
    <name evidence="10" type="primary">spcs2</name>
    <name evidence="10" type="ORF">NGRA_0571</name>
</gene>
<keyword evidence="11" id="KW-1185">Reference proteome</keyword>
<evidence type="ECO:0000256" key="2">
    <source>
        <dbReference type="ARBA" id="ARBA00007324"/>
    </source>
</evidence>
<evidence type="ECO:0000256" key="8">
    <source>
        <dbReference type="ARBA" id="ARBA00045608"/>
    </source>
</evidence>
<comment type="function">
    <text evidence="8">Component of the signal peptidase complex (SPC) which catalyzes the cleavage of N-terminal signal sequences from nascent proteins as they are translocated into the lumen of the endoplasmic reticulum. Enhances the enzymatic activity of SPC and facilitates the interactions between different components of the translocation site.</text>
</comment>
<dbReference type="Proteomes" id="UP000740883">
    <property type="component" value="Unassembled WGS sequence"/>
</dbReference>
<comment type="caution">
    <text evidence="10">The sequence shown here is derived from an EMBL/GenBank/DDBJ whole genome shotgun (WGS) entry which is preliminary data.</text>
</comment>
<dbReference type="Pfam" id="PF06703">
    <property type="entry name" value="SPC25"/>
    <property type="match status" value="1"/>
</dbReference>
<dbReference type="GO" id="GO:0045047">
    <property type="term" value="P:protein targeting to ER"/>
    <property type="evidence" value="ECO:0007669"/>
    <property type="project" value="TreeGrafter"/>
</dbReference>
<proteinExistence type="inferred from homology"/>
<evidence type="ECO:0000313" key="11">
    <source>
        <dbReference type="Proteomes" id="UP000740883"/>
    </source>
</evidence>
<name>A0A9P6H3B1_9MICR</name>
<comment type="similarity">
    <text evidence="2">Belongs to the SPCS2 family.</text>
</comment>
<dbReference type="GO" id="GO:0005787">
    <property type="term" value="C:signal peptidase complex"/>
    <property type="evidence" value="ECO:0007669"/>
    <property type="project" value="InterPro"/>
</dbReference>
<dbReference type="EMBL" id="SBJO01000023">
    <property type="protein sequence ID" value="KAF9764427.1"/>
    <property type="molecule type" value="Genomic_DNA"/>
</dbReference>
<evidence type="ECO:0000256" key="6">
    <source>
        <dbReference type="ARBA" id="ARBA00022989"/>
    </source>
</evidence>
<feature type="transmembrane region" description="Helical" evidence="9">
    <location>
        <begin position="80"/>
        <end position="98"/>
    </location>
</feature>
<evidence type="ECO:0000256" key="4">
    <source>
        <dbReference type="ARBA" id="ARBA00022692"/>
    </source>
</evidence>
<dbReference type="OrthoDB" id="29558at2759"/>
<dbReference type="GO" id="GO:0006465">
    <property type="term" value="P:signal peptide processing"/>
    <property type="evidence" value="ECO:0007669"/>
    <property type="project" value="InterPro"/>
</dbReference>
<protein>
    <recommendedName>
        <fullName evidence="3">Signal peptidase complex subunit 2</fullName>
    </recommendedName>
</protein>
<reference evidence="10 11" key="1">
    <citation type="journal article" date="2020" name="Genome Biol. Evol.">
        <title>Comparative genomics of strictly vertically transmitted, feminizing microsporidia endosymbionts of amphipod crustaceans.</title>
        <authorList>
            <person name="Cormier A."/>
            <person name="Chebbi M.A."/>
            <person name="Giraud I."/>
            <person name="Wattier R."/>
            <person name="Teixeira M."/>
            <person name="Gilbert C."/>
            <person name="Rigaud T."/>
            <person name="Cordaux R."/>
        </authorList>
    </citation>
    <scope>NUCLEOTIDE SEQUENCE [LARGE SCALE GENOMIC DNA]</scope>
    <source>
        <strain evidence="10 11">Ou3-Ou53</strain>
    </source>
</reference>
<keyword evidence="5" id="KW-0256">Endoplasmic reticulum</keyword>
<keyword evidence="4 9" id="KW-0812">Transmembrane</keyword>
<dbReference type="PANTHER" id="PTHR13085:SF0">
    <property type="entry name" value="SIGNAL PEPTIDASE COMPLEX SUBUNIT 2"/>
    <property type="match status" value="1"/>
</dbReference>
<dbReference type="InterPro" id="IPR009582">
    <property type="entry name" value="Spc2/SPCS2"/>
</dbReference>
<feature type="transmembrane region" description="Helical" evidence="9">
    <location>
        <begin position="46"/>
        <end position="68"/>
    </location>
</feature>
<accession>A0A9P6H3B1</accession>
<organism evidence="10 11">
    <name type="scientific">Nosema granulosis</name>
    <dbReference type="NCBI Taxonomy" id="83296"/>
    <lineage>
        <taxon>Eukaryota</taxon>
        <taxon>Fungi</taxon>
        <taxon>Fungi incertae sedis</taxon>
        <taxon>Microsporidia</taxon>
        <taxon>Nosematidae</taxon>
        <taxon>Nosema</taxon>
    </lineage>
</organism>
<sequence length="167" mass="19486">MEKLIEKYSKKPIKAEVYSLSNLKITLDDLLLEYLTKVKNYKQKTFLVDLKILMGVISTIVACAIAYLSVNYEFQEYKNMLILGLSVYFGVNTIVWVVEKTQKATFKFEDISVFTDIQAPSPIYTIMVYEGDKLIPEKYTKSVFDLYTEEGRMLHEKVLNDFKKLFK</sequence>
<keyword evidence="6 9" id="KW-1133">Transmembrane helix</keyword>
<evidence type="ECO:0000256" key="9">
    <source>
        <dbReference type="SAM" id="Phobius"/>
    </source>
</evidence>
<evidence type="ECO:0000313" key="10">
    <source>
        <dbReference type="EMBL" id="KAF9764427.1"/>
    </source>
</evidence>
<comment type="subcellular location">
    <subcellularLocation>
        <location evidence="1">Endoplasmic reticulum membrane</location>
        <topology evidence="1">Multi-pass membrane protein</topology>
    </subcellularLocation>
</comment>